<name>A0A1I1SGG5_9BACT</name>
<keyword evidence="4" id="KW-1185">Reference proteome</keyword>
<dbReference type="RefSeq" id="WP_245913917.1">
    <property type="nucleotide sequence ID" value="NZ_FOMX01000002.1"/>
</dbReference>
<feature type="domain" description="Peptidoglycan beta-N-acetylmuramidase NamZ N-terminal" evidence="1">
    <location>
        <begin position="37"/>
        <end position="243"/>
    </location>
</feature>
<dbReference type="STRING" id="54.SAMN02745121_00019"/>
<evidence type="ECO:0000259" key="2">
    <source>
        <dbReference type="Pfam" id="PF20732"/>
    </source>
</evidence>
<dbReference type="Gene3D" id="3.40.50.12170">
    <property type="entry name" value="Uncharacterised protein PF07075, DUF1343"/>
    <property type="match status" value="1"/>
</dbReference>
<evidence type="ECO:0000313" key="4">
    <source>
        <dbReference type="Proteomes" id="UP000199400"/>
    </source>
</evidence>
<dbReference type="InterPro" id="IPR048502">
    <property type="entry name" value="NamZ_N"/>
</dbReference>
<dbReference type="Pfam" id="PF07075">
    <property type="entry name" value="NamZ_N"/>
    <property type="match status" value="1"/>
</dbReference>
<feature type="domain" description="Peptidoglycan beta-N-acetylmuramidase NamZ C-terminal" evidence="2">
    <location>
        <begin position="247"/>
        <end position="409"/>
    </location>
</feature>
<protein>
    <submittedName>
        <fullName evidence="3">Uncharacterized conserved protein YbbC, DUF1343 family</fullName>
    </submittedName>
</protein>
<dbReference type="PANTHER" id="PTHR42915">
    <property type="entry name" value="HYPOTHETICAL 460 KDA PROTEIN IN FEUA-SIGW INTERGENIC REGION [PRECURSOR]"/>
    <property type="match status" value="1"/>
</dbReference>
<evidence type="ECO:0000313" key="3">
    <source>
        <dbReference type="EMBL" id="SFD45569.1"/>
    </source>
</evidence>
<accession>A0A1I1SGG5</accession>
<dbReference type="Proteomes" id="UP000199400">
    <property type="component" value="Unassembled WGS sequence"/>
</dbReference>
<organism evidence="3 4">
    <name type="scientific">Nannocystis exedens</name>
    <dbReference type="NCBI Taxonomy" id="54"/>
    <lineage>
        <taxon>Bacteria</taxon>
        <taxon>Pseudomonadati</taxon>
        <taxon>Myxococcota</taxon>
        <taxon>Polyangia</taxon>
        <taxon>Nannocystales</taxon>
        <taxon>Nannocystaceae</taxon>
        <taxon>Nannocystis</taxon>
    </lineage>
</organism>
<reference evidence="4" key="1">
    <citation type="submission" date="2016-10" db="EMBL/GenBank/DDBJ databases">
        <authorList>
            <person name="Varghese N."/>
            <person name="Submissions S."/>
        </authorList>
    </citation>
    <scope>NUCLEOTIDE SEQUENCE [LARGE SCALE GENOMIC DNA]</scope>
    <source>
        <strain evidence="4">ATCC 25963</strain>
    </source>
</reference>
<dbReference type="InterPro" id="IPR048503">
    <property type="entry name" value="NamZ_C"/>
</dbReference>
<sequence length="411" mass="44143">MLAHDVSEGAGAGAPAVKTGLDRLAAGEGPRLRDVPVALLCHPASVTAELEHASAVLPRLGARVVSLLGPEHGLDAAAQDMEVVGGEAPRATVPAYSLYGETFASLSPTPEMFHGAAWLVIDLQDIGSRYYTYVWTAVLAAEVALQAGLRVLILDRPNPIGGAPDQIEGGGIAANEESFVGLHDVAVRHGMTLGELARMAILERARVDAERLEVLRCAGWSRSMLFFETGLPWVLPSPNMPTMSAALVYPGQCLLEGTNLSEGRGTTRPFEMFGAPWLEGQALAAALLADDAALPGLGVRPIGFKPMFQKFAGRRCGGVQLHVREPAAVRSLRTSWAVLRATWRLGQGAMRWRTEPYEFVSDRPAIDLLAGGPWLREAIEAQTSLAEMTASQEPQRAAFVARRRQFLLYPE</sequence>
<dbReference type="InterPro" id="IPR008302">
    <property type="entry name" value="NamZ"/>
</dbReference>
<dbReference type="GO" id="GO:0033922">
    <property type="term" value="F:peptidoglycan beta-N-acetylmuramidase activity"/>
    <property type="evidence" value="ECO:0007669"/>
    <property type="project" value="InterPro"/>
</dbReference>
<dbReference type="Pfam" id="PF20732">
    <property type="entry name" value="NamZ_C"/>
    <property type="match status" value="1"/>
</dbReference>
<dbReference type="Gene3D" id="3.90.1150.140">
    <property type="match status" value="1"/>
</dbReference>
<dbReference type="PIRSF" id="PIRSF016719">
    <property type="entry name" value="UCP016719"/>
    <property type="match status" value="1"/>
</dbReference>
<evidence type="ECO:0000259" key="1">
    <source>
        <dbReference type="Pfam" id="PF07075"/>
    </source>
</evidence>
<proteinExistence type="predicted"/>
<dbReference type="EMBL" id="FOMX01000002">
    <property type="protein sequence ID" value="SFD45569.1"/>
    <property type="molecule type" value="Genomic_DNA"/>
</dbReference>
<dbReference type="PANTHER" id="PTHR42915:SF1">
    <property type="entry name" value="PEPTIDOGLYCAN BETA-N-ACETYLMURAMIDASE NAMZ"/>
    <property type="match status" value="1"/>
</dbReference>
<dbReference type="AlphaFoldDB" id="A0A1I1SGG5"/>
<gene>
    <name evidence="3" type="ORF">SAMN02745121_00019</name>
</gene>